<dbReference type="Proteomes" id="UP000294360">
    <property type="component" value="Plasmid 3"/>
</dbReference>
<protein>
    <recommendedName>
        <fullName evidence="3">Phosphohydrolase</fullName>
    </recommendedName>
</protein>
<evidence type="ECO:0008006" key="3">
    <source>
        <dbReference type="Google" id="ProtNLM"/>
    </source>
</evidence>
<reference evidence="1 2" key="1">
    <citation type="submission" date="2019-03" db="EMBL/GenBank/DDBJ databases">
        <authorList>
            <person name="Kox A.R. M."/>
        </authorList>
    </citation>
    <scope>NUCLEOTIDE SEQUENCE [LARGE SCALE GENOMIC DNA]</scope>
    <source>
        <strain evidence="1">MTUNDRAET4 annotated genome</strain>
        <plasmid evidence="2">3</plasmid>
    </source>
</reference>
<name>A0A4U8Z8L5_METTU</name>
<sequence>MKLPDFLRFEPFNRLRDQMNIPREGQGSIIESNPQVESPPPPPPAALLALPAPKGRAYILLKSGNRLDLLDPQPDAWTDEDLAIGLSRTYRWGGHSKWPLPLSVAQHSLTVLALREAEGPLTAREALRELLHDATEALFGGFDPVAPLRPHLGPDFARLDASLQAAVDRRYRLPAWTELSYAQHKHADRLAAASEALHIVGWTREEMRSSLEIGLEPIDDDPLFPPDGMRNWEPWPPTIAQAMFSKRLAQLLARAAVDDALAELAPAFLRLIAKTKSSRLHRLQPVTGNSLKDKYVFVEAHDGSGALEGVVVDGPRDEDGDFDLEDKFTVFTTDGNREGELIICNGANCHVEIL</sequence>
<gene>
    <name evidence="1" type="ORF">MTUNDRAET4_0049</name>
</gene>
<dbReference type="EMBL" id="LR536452">
    <property type="protein sequence ID" value="VFU17470.1"/>
    <property type="molecule type" value="Genomic_DNA"/>
</dbReference>
<dbReference type="KEGG" id="mtun:MTUNDRAET4_0049.2"/>
<accession>A0A4U8Z8L5</accession>
<dbReference type="SUPFAM" id="SSF109604">
    <property type="entry name" value="HD-domain/PDEase-like"/>
    <property type="match status" value="1"/>
</dbReference>
<evidence type="ECO:0000313" key="1">
    <source>
        <dbReference type="EMBL" id="VFU17470.1"/>
    </source>
</evidence>
<dbReference type="RefSeq" id="WP_197732047.1">
    <property type="nucleotide sequence ID" value="NZ_CP139087.1"/>
</dbReference>
<dbReference type="Gene3D" id="1.10.3210.10">
    <property type="entry name" value="Hypothetical protein af1432"/>
    <property type="match status" value="1"/>
</dbReference>
<organism evidence="1 2">
    <name type="scientific">Methylocella tundrae</name>
    <dbReference type="NCBI Taxonomy" id="227605"/>
    <lineage>
        <taxon>Bacteria</taxon>
        <taxon>Pseudomonadati</taxon>
        <taxon>Pseudomonadota</taxon>
        <taxon>Alphaproteobacteria</taxon>
        <taxon>Hyphomicrobiales</taxon>
        <taxon>Beijerinckiaceae</taxon>
        <taxon>Methylocella</taxon>
    </lineage>
</organism>
<dbReference type="AlphaFoldDB" id="A0A4U8Z8L5"/>
<geneLocation type="plasmid" evidence="1 2">
    <name>3</name>
</geneLocation>
<evidence type="ECO:0000313" key="2">
    <source>
        <dbReference type="Proteomes" id="UP000294360"/>
    </source>
</evidence>
<keyword evidence="1" id="KW-0614">Plasmid</keyword>
<proteinExistence type="predicted"/>